<dbReference type="PANTHER" id="PTHR30486:SF6">
    <property type="entry name" value="TYPE IV PILUS RETRACTATION ATPASE PILT"/>
    <property type="match status" value="1"/>
</dbReference>
<dbReference type="EMBL" id="CAEZXL010000002">
    <property type="protein sequence ID" value="CAB4677810.1"/>
    <property type="molecule type" value="Genomic_DNA"/>
</dbReference>
<reference evidence="3" key="1">
    <citation type="submission" date="2020-05" db="EMBL/GenBank/DDBJ databases">
        <authorList>
            <person name="Chiriac C."/>
            <person name="Salcher M."/>
            <person name="Ghai R."/>
            <person name="Kavagutti S V."/>
        </authorList>
    </citation>
    <scope>NUCLEOTIDE SEQUENCE</scope>
</reference>
<organism evidence="3">
    <name type="scientific">freshwater metagenome</name>
    <dbReference type="NCBI Taxonomy" id="449393"/>
    <lineage>
        <taxon>unclassified sequences</taxon>
        <taxon>metagenomes</taxon>
        <taxon>ecological metagenomes</taxon>
    </lineage>
</organism>
<dbReference type="Gene3D" id="3.30.450.380">
    <property type="match status" value="1"/>
</dbReference>
<gene>
    <name evidence="3" type="ORF">UFOPK2373_00030</name>
</gene>
<dbReference type="InterPro" id="IPR050921">
    <property type="entry name" value="T4SS_GSP_E_ATPase"/>
</dbReference>
<evidence type="ECO:0000256" key="1">
    <source>
        <dbReference type="ARBA" id="ARBA00006611"/>
    </source>
</evidence>
<dbReference type="GO" id="GO:0016887">
    <property type="term" value="F:ATP hydrolysis activity"/>
    <property type="evidence" value="ECO:0007669"/>
    <property type="project" value="InterPro"/>
</dbReference>
<dbReference type="Pfam" id="PF00437">
    <property type="entry name" value="T2SSE"/>
    <property type="match status" value="1"/>
</dbReference>
<dbReference type="AlphaFoldDB" id="A0A6J6MU68"/>
<evidence type="ECO:0000313" key="3">
    <source>
        <dbReference type="EMBL" id="CAB4677810.1"/>
    </source>
</evidence>
<sequence>MHSETLTGLTERARALASSGVDDVETAISQAIDEAFESSITVSSQEELALKGSIKNQLVGLGSLQHLIQNPEIEEIWINSPDQVFIARGSNTEQVPLNLTATEIRQTVERMLRDSGRRLDRSEPFVDATLQDGSRLHVSIPDVTRENWAVNIRKFPAKVFTLADMVNLGSINQDLKIFLEREFTGGTNILVSGATQAGKTTMLCALLDVGSKTDRLISVEETFEIRTNYVDWVAMQARQPNLEGIGEITLRRLVREALRMRPTRLVIGEVRQAEALDLLIALNSGIAGLCTIHANSATEALSKMELLPLLAGENIPAAFVSQTVNRTIGLVVHCGRDSSGNRRVTEVLKSHLVNQEIVWSKVIG</sequence>
<dbReference type="Gene3D" id="3.40.50.300">
    <property type="entry name" value="P-loop containing nucleotide triphosphate hydrolases"/>
    <property type="match status" value="1"/>
</dbReference>
<evidence type="ECO:0000259" key="2">
    <source>
        <dbReference type="Pfam" id="PF00437"/>
    </source>
</evidence>
<dbReference type="PANTHER" id="PTHR30486">
    <property type="entry name" value="TWITCHING MOTILITY PROTEIN PILT"/>
    <property type="match status" value="1"/>
</dbReference>
<dbReference type="CDD" id="cd01130">
    <property type="entry name" value="VirB11-like_ATPase"/>
    <property type="match status" value="1"/>
</dbReference>
<proteinExistence type="inferred from homology"/>
<protein>
    <submittedName>
        <fullName evidence="3">Unannotated protein</fullName>
    </submittedName>
</protein>
<dbReference type="InterPro" id="IPR027417">
    <property type="entry name" value="P-loop_NTPase"/>
</dbReference>
<accession>A0A6J6MU68</accession>
<dbReference type="SUPFAM" id="SSF52540">
    <property type="entry name" value="P-loop containing nucleoside triphosphate hydrolases"/>
    <property type="match status" value="1"/>
</dbReference>
<feature type="domain" description="Bacterial type II secretion system protein E" evidence="2">
    <location>
        <begin position="60"/>
        <end position="317"/>
    </location>
</feature>
<comment type="similarity">
    <text evidence="1">Belongs to the GSP E family.</text>
</comment>
<dbReference type="InterPro" id="IPR001482">
    <property type="entry name" value="T2SS/T4SS_dom"/>
</dbReference>
<name>A0A6J6MU68_9ZZZZ</name>